<protein>
    <submittedName>
        <fullName evidence="1">Uncharacterized protein</fullName>
    </submittedName>
</protein>
<accession>A0A8S5TU55</accession>
<evidence type="ECO:0000313" key="1">
    <source>
        <dbReference type="EMBL" id="DAF85740.1"/>
    </source>
</evidence>
<name>A0A8S5TU55_9CAUD</name>
<sequence>MYMMTKKLKMAKIECACFYMKVWSKVCFALSRMVSFCRRNKMYKMASIMYCLYDKCFSVHDICYRKAKNMLEAVLKEMEE</sequence>
<reference evidence="1" key="1">
    <citation type="journal article" date="2021" name="Proc. Natl. Acad. Sci. U.S.A.">
        <title>A Catalog of Tens of Thousands of Viruses from Human Metagenomes Reveals Hidden Associations with Chronic Diseases.</title>
        <authorList>
            <person name="Tisza M.J."/>
            <person name="Buck C.B."/>
        </authorList>
    </citation>
    <scope>NUCLEOTIDE SEQUENCE</scope>
    <source>
        <strain evidence="1">CtWT735</strain>
    </source>
</reference>
<proteinExistence type="predicted"/>
<organism evidence="1">
    <name type="scientific">Siphoviridae sp. ctWT735</name>
    <dbReference type="NCBI Taxonomy" id="2825538"/>
    <lineage>
        <taxon>Viruses</taxon>
        <taxon>Duplodnaviria</taxon>
        <taxon>Heunggongvirae</taxon>
        <taxon>Uroviricota</taxon>
        <taxon>Caudoviricetes</taxon>
    </lineage>
</organism>
<dbReference type="EMBL" id="BK015930">
    <property type="protein sequence ID" value="DAF85740.1"/>
    <property type="molecule type" value="Genomic_DNA"/>
</dbReference>